<accession>A0ABT0R1G8</accession>
<name>A0ABT0R1G8_9MICO</name>
<evidence type="ECO:0000256" key="1">
    <source>
        <dbReference type="SAM" id="MobiDB-lite"/>
    </source>
</evidence>
<keyword evidence="2" id="KW-1133">Transmembrane helix</keyword>
<sequence>MQGCAEVPVSVSWKDCDEKESVIIHKIIAIVLIVLGLTGLALGRLGETVWAPETSRTASVALSDPGAAVVLDPGLLYVGGHEGEATITGASDVSVITAGPEDITAYLGDAKYTRVTGVPDWSTLSTEVVNPEGPATLDSPTASDLWRSVDTQPSPATIDIAAFSQEETRTNPQPYRPILLVTDGASPGAEQVSITWPVDAKNAWVPYAYAAGATLAILGLLLLVVSLGSSRRRESVPASSPALAAPFDASAAPAGASVAPADASVAPVSAPEAPVAASGPGSDPAVPAAAPGSHRAERIAPDPEQPLAPVAESSELPTAEQPTERLARVDEGLDGDAPMDENPAAALENDADRIVEDPSTSAQEDNR</sequence>
<keyword evidence="2" id="KW-0812">Transmembrane</keyword>
<protein>
    <submittedName>
        <fullName evidence="3">Uncharacterized protein</fullName>
    </submittedName>
</protein>
<keyword evidence="4" id="KW-1185">Reference proteome</keyword>
<evidence type="ECO:0000313" key="4">
    <source>
        <dbReference type="Proteomes" id="UP001203761"/>
    </source>
</evidence>
<dbReference type="RefSeq" id="WP_249737846.1">
    <property type="nucleotide sequence ID" value="NZ_JAKNCJ010000005.1"/>
</dbReference>
<feature type="region of interest" description="Disordered" evidence="1">
    <location>
        <begin position="271"/>
        <end position="367"/>
    </location>
</feature>
<feature type="transmembrane region" description="Helical" evidence="2">
    <location>
        <begin position="23"/>
        <end position="42"/>
    </location>
</feature>
<comment type="caution">
    <text evidence="3">The sequence shown here is derived from an EMBL/GenBank/DDBJ whole genome shotgun (WGS) entry which is preliminary data.</text>
</comment>
<feature type="compositionally biased region" description="Basic and acidic residues" evidence="1">
    <location>
        <begin position="322"/>
        <end position="331"/>
    </location>
</feature>
<feature type="compositionally biased region" description="Low complexity" evidence="1">
    <location>
        <begin position="271"/>
        <end position="282"/>
    </location>
</feature>
<feature type="compositionally biased region" description="Polar residues" evidence="1">
    <location>
        <begin position="358"/>
        <end position="367"/>
    </location>
</feature>
<reference evidence="3" key="1">
    <citation type="submission" date="2022-02" db="EMBL/GenBank/DDBJ databases">
        <authorList>
            <person name="Lee M."/>
            <person name="Kim S.-J."/>
            <person name="Jung M.-Y."/>
        </authorList>
    </citation>
    <scope>NUCLEOTIDE SEQUENCE</scope>
    <source>
        <strain evidence="3">JHP9</strain>
    </source>
</reference>
<evidence type="ECO:0000256" key="2">
    <source>
        <dbReference type="SAM" id="Phobius"/>
    </source>
</evidence>
<gene>
    <name evidence="3" type="ORF">Bequi_10270</name>
</gene>
<organism evidence="3 4">
    <name type="scientific">Brachybacterium equifaecis</name>
    <dbReference type="NCBI Taxonomy" id="2910770"/>
    <lineage>
        <taxon>Bacteria</taxon>
        <taxon>Bacillati</taxon>
        <taxon>Actinomycetota</taxon>
        <taxon>Actinomycetes</taxon>
        <taxon>Micrococcales</taxon>
        <taxon>Dermabacteraceae</taxon>
        <taxon>Brachybacterium</taxon>
    </lineage>
</organism>
<dbReference type="EMBL" id="JAKNCJ010000005">
    <property type="protein sequence ID" value="MCL6423767.1"/>
    <property type="molecule type" value="Genomic_DNA"/>
</dbReference>
<keyword evidence="2" id="KW-0472">Membrane</keyword>
<proteinExistence type="predicted"/>
<dbReference type="Proteomes" id="UP001203761">
    <property type="component" value="Unassembled WGS sequence"/>
</dbReference>
<evidence type="ECO:0000313" key="3">
    <source>
        <dbReference type="EMBL" id="MCL6423767.1"/>
    </source>
</evidence>
<feature type="transmembrane region" description="Helical" evidence="2">
    <location>
        <begin position="207"/>
        <end position="227"/>
    </location>
</feature>